<dbReference type="Ensembl" id="ENSVURT00010008861.1">
    <property type="protein sequence ID" value="ENSVURP00010007820.1"/>
    <property type="gene ID" value="ENSVURG00010006023.1"/>
</dbReference>
<dbReference type="GeneTree" id="ENSGT00940000171088"/>
<dbReference type="Gene3D" id="2.130.10.10">
    <property type="entry name" value="YVTN repeat-like/Quinoprotein amine dehydrogenase"/>
    <property type="match status" value="1"/>
</dbReference>
<dbReference type="PANTHER" id="PTHR19861">
    <property type="entry name" value="WD40 REPEAT PROTEIN SWD2"/>
    <property type="match status" value="1"/>
</dbReference>
<evidence type="ECO:0000256" key="4">
    <source>
        <dbReference type="ARBA" id="ARBA00022737"/>
    </source>
</evidence>
<dbReference type="SUPFAM" id="SSF50978">
    <property type="entry name" value="WD40 repeat-like"/>
    <property type="match status" value="1"/>
</dbReference>
<dbReference type="Pfam" id="PF00400">
    <property type="entry name" value="WD40"/>
    <property type="match status" value="1"/>
</dbReference>
<evidence type="ECO:0000256" key="1">
    <source>
        <dbReference type="ARBA" id="ARBA00004123"/>
    </source>
</evidence>
<protein>
    <submittedName>
        <fullName evidence="7">Uncharacterized protein</fullName>
    </submittedName>
</protein>
<comment type="subcellular location">
    <subcellularLocation>
        <location evidence="1">Nucleus</location>
    </subcellularLocation>
</comment>
<comment type="similarity">
    <text evidence="2">Belongs to the WD repeat SWD2 family.</text>
</comment>
<evidence type="ECO:0000256" key="2">
    <source>
        <dbReference type="ARBA" id="ARBA00005616"/>
    </source>
</evidence>
<evidence type="ECO:0000256" key="5">
    <source>
        <dbReference type="ARBA" id="ARBA00023242"/>
    </source>
</evidence>
<dbReference type="GO" id="GO:0048188">
    <property type="term" value="C:Set1C/COMPASS complex"/>
    <property type="evidence" value="ECO:0007669"/>
    <property type="project" value="TreeGrafter"/>
</dbReference>
<dbReference type="InterPro" id="IPR001680">
    <property type="entry name" value="WD40_rpt"/>
</dbReference>
<dbReference type="InterPro" id="IPR036322">
    <property type="entry name" value="WD40_repeat_dom_sf"/>
</dbReference>
<evidence type="ECO:0000313" key="7">
    <source>
        <dbReference type="Ensembl" id="ENSVURP00010007820.1"/>
    </source>
</evidence>
<dbReference type="Proteomes" id="UP000314987">
    <property type="component" value="Unassembled WGS sequence"/>
</dbReference>
<dbReference type="InterPro" id="IPR015943">
    <property type="entry name" value="WD40/YVTN_repeat-like_dom_sf"/>
</dbReference>
<dbReference type="AlphaFoldDB" id="A0A4X2KF05"/>
<reference evidence="8" key="1">
    <citation type="submission" date="2018-12" db="EMBL/GenBank/DDBJ databases">
        <authorList>
            <person name="Yazar S."/>
        </authorList>
    </citation>
    <scope>NUCLEOTIDE SEQUENCE [LARGE SCALE GENOMIC DNA]</scope>
</reference>
<dbReference type="STRING" id="29139.ENSVURP00010007820"/>
<evidence type="ECO:0000256" key="3">
    <source>
        <dbReference type="ARBA" id="ARBA00022574"/>
    </source>
</evidence>
<dbReference type="GO" id="GO:0016070">
    <property type="term" value="P:RNA metabolic process"/>
    <property type="evidence" value="ECO:0007669"/>
    <property type="project" value="UniProtKB-ARBA"/>
</dbReference>
<organism evidence="7 8">
    <name type="scientific">Vombatus ursinus</name>
    <name type="common">Common wombat</name>
    <dbReference type="NCBI Taxonomy" id="29139"/>
    <lineage>
        <taxon>Eukaryota</taxon>
        <taxon>Metazoa</taxon>
        <taxon>Chordata</taxon>
        <taxon>Craniata</taxon>
        <taxon>Vertebrata</taxon>
        <taxon>Euteleostomi</taxon>
        <taxon>Mammalia</taxon>
        <taxon>Metatheria</taxon>
        <taxon>Diprotodontia</taxon>
        <taxon>Vombatidae</taxon>
        <taxon>Vombatus</taxon>
    </lineage>
</organism>
<dbReference type="PANTHER" id="PTHR19861:SF0">
    <property type="entry name" value="WD REPEAT-CONTAINING PROTEIN 82"/>
    <property type="match status" value="1"/>
</dbReference>
<reference evidence="7" key="2">
    <citation type="submission" date="2025-08" db="UniProtKB">
        <authorList>
            <consortium name="Ensembl"/>
        </authorList>
    </citation>
    <scope>IDENTIFICATION</scope>
</reference>
<sequence>MKLMDIMLWSFHMVKVFQENSDNINCFDFSPNGETIILSSKDNSIALYDCHEGTEYWNYVVLLT</sequence>
<keyword evidence="8" id="KW-1185">Reference proteome</keyword>
<evidence type="ECO:0000256" key="6">
    <source>
        <dbReference type="PROSITE-ProRule" id="PRU00221"/>
    </source>
</evidence>
<reference evidence="7" key="3">
    <citation type="submission" date="2025-09" db="UniProtKB">
        <authorList>
            <consortium name="Ensembl"/>
        </authorList>
    </citation>
    <scope>IDENTIFICATION</scope>
</reference>
<dbReference type="InterPro" id="IPR037867">
    <property type="entry name" value="Swd2/WDR82"/>
</dbReference>
<keyword evidence="3 6" id="KW-0853">WD repeat</keyword>
<keyword evidence="4" id="KW-0677">Repeat</keyword>
<dbReference type="PROSITE" id="PS50082">
    <property type="entry name" value="WD_REPEATS_2"/>
    <property type="match status" value="1"/>
</dbReference>
<name>A0A4X2KF05_VOMUR</name>
<keyword evidence="5" id="KW-0539">Nucleus</keyword>
<dbReference type="GO" id="GO:0003682">
    <property type="term" value="F:chromatin binding"/>
    <property type="evidence" value="ECO:0007669"/>
    <property type="project" value="TreeGrafter"/>
</dbReference>
<evidence type="ECO:0000313" key="8">
    <source>
        <dbReference type="Proteomes" id="UP000314987"/>
    </source>
</evidence>
<proteinExistence type="inferred from homology"/>
<dbReference type="SMART" id="SM00320">
    <property type="entry name" value="WD40"/>
    <property type="match status" value="1"/>
</dbReference>
<feature type="repeat" description="WD" evidence="6">
    <location>
        <begin position="17"/>
        <end position="49"/>
    </location>
</feature>
<accession>A0A4X2KF05</accession>